<evidence type="ECO:0000259" key="2">
    <source>
        <dbReference type="Pfam" id="PF22691"/>
    </source>
</evidence>
<reference evidence="3" key="1">
    <citation type="journal article" date="2022" name="Biol. Control">
        <title>In silico genomic analysis of Rhodopseudomonas palustris strains revealed potential biocontrol agents and crop yield enhancers.</title>
        <authorList>
            <person name="Surachat K."/>
            <person name="Kantachote D."/>
            <person name="Deachamag P."/>
            <person name="Wonglapsuwan M."/>
        </authorList>
    </citation>
    <scope>NUCLEOTIDE SEQUENCE</scope>
    <source>
        <strain evidence="3">TLS06</strain>
    </source>
</reference>
<evidence type="ECO:0000313" key="4">
    <source>
        <dbReference type="Proteomes" id="UP001163166"/>
    </source>
</evidence>
<accession>A0AAX3DVD9</accession>
<dbReference type="CDD" id="cd00829">
    <property type="entry name" value="SCP-x_thiolase"/>
    <property type="match status" value="1"/>
</dbReference>
<organism evidence="3 4">
    <name type="scientific">Rhodopseudomonas palustris</name>
    <dbReference type="NCBI Taxonomy" id="1076"/>
    <lineage>
        <taxon>Bacteria</taxon>
        <taxon>Pseudomonadati</taxon>
        <taxon>Pseudomonadota</taxon>
        <taxon>Alphaproteobacteria</taxon>
        <taxon>Hyphomicrobiales</taxon>
        <taxon>Nitrobacteraceae</taxon>
        <taxon>Rhodopseudomonas</taxon>
    </lineage>
</organism>
<dbReference type="Gene3D" id="3.40.47.10">
    <property type="match status" value="1"/>
</dbReference>
<sequence length="378" mass="39663">MSYITGVGLTRFGKIDGSTTLSLMREAAERAIADAGLKRGDIDGLLCGYSTTMPHIMLATVFAEHFGIRPSYCHAVQVGGATGMAMAMLAHQLVESGAAKNILVVGGENRLTGQSRDASVQALAQVGHPIYEVPLGPTIPAYYGLVASRYMHDHGVTEEDLAEFAVLMRSHAITHPGAQFHEPISVAEVMASKPIASPLKLLDCCPVSDGGAALVISREPTTEHRIKVRGCGQAHTHQHVTAMPAEGPSGAEQSIARAWAASGVAVSDVKYAAVYDSFTITLLMLLEDLGLAGRGEAAARARDGHFSRNGAMPLNTHGGLLSYGHCGVGGAMAHLVETHLQMTGRAGDRQGHDASVALLHGDGGVLSSHVSMILERVR</sequence>
<feature type="domain" description="Thiolase N-terminal" evidence="1">
    <location>
        <begin position="4"/>
        <end position="219"/>
    </location>
</feature>
<dbReference type="InterPro" id="IPR020616">
    <property type="entry name" value="Thiolase_N"/>
</dbReference>
<evidence type="ECO:0000259" key="1">
    <source>
        <dbReference type="Pfam" id="PF00108"/>
    </source>
</evidence>
<dbReference type="AlphaFoldDB" id="A0AAX3DVD9"/>
<dbReference type="RefSeq" id="WP_264073992.1">
    <property type="nucleotide sequence ID" value="NZ_CP076676.1"/>
</dbReference>
<gene>
    <name evidence="3" type="ORF">KQX62_17280</name>
</gene>
<name>A0AAX3DVD9_RHOPL</name>
<dbReference type="Pfam" id="PF00108">
    <property type="entry name" value="Thiolase_N"/>
    <property type="match status" value="1"/>
</dbReference>
<dbReference type="EMBL" id="CP076676">
    <property type="protein sequence ID" value="UYO38464.1"/>
    <property type="molecule type" value="Genomic_DNA"/>
</dbReference>
<dbReference type="Proteomes" id="UP001163166">
    <property type="component" value="Chromosome"/>
</dbReference>
<proteinExistence type="predicted"/>
<feature type="domain" description="Thiolase C-terminal" evidence="2">
    <location>
        <begin position="232"/>
        <end position="376"/>
    </location>
</feature>
<protein>
    <submittedName>
        <fullName evidence="3">Thiolase family protein</fullName>
    </submittedName>
</protein>
<dbReference type="PIRSF" id="PIRSF000429">
    <property type="entry name" value="Ac-CoA_Ac_transf"/>
    <property type="match status" value="1"/>
</dbReference>
<dbReference type="GO" id="GO:0003988">
    <property type="term" value="F:acetyl-CoA C-acyltransferase activity"/>
    <property type="evidence" value="ECO:0007669"/>
    <property type="project" value="UniProtKB-ARBA"/>
</dbReference>
<dbReference type="InterPro" id="IPR016039">
    <property type="entry name" value="Thiolase-like"/>
</dbReference>
<evidence type="ECO:0000313" key="3">
    <source>
        <dbReference type="EMBL" id="UYO38464.1"/>
    </source>
</evidence>
<dbReference type="SUPFAM" id="SSF53901">
    <property type="entry name" value="Thiolase-like"/>
    <property type="match status" value="2"/>
</dbReference>
<dbReference type="Pfam" id="PF22691">
    <property type="entry name" value="Thiolase_C_1"/>
    <property type="match status" value="1"/>
</dbReference>
<dbReference type="PANTHER" id="PTHR42870:SF1">
    <property type="entry name" value="NON-SPECIFIC LIPID-TRANSFER PROTEIN-LIKE 2"/>
    <property type="match status" value="1"/>
</dbReference>
<dbReference type="InterPro" id="IPR002155">
    <property type="entry name" value="Thiolase"/>
</dbReference>
<dbReference type="InterPro" id="IPR055140">
    <property type="entry name" value="Thiolase_C_2"/>
</dbReference>
<dbReference type="PANTHER" id="PTHR42870">
    <property type="entry name" value="ACETYL-COA C-ACETYLTRANSFERASE"/>
    <property type="match status" value="1"/>
</dbReference>